<gene>
    <name evidence="2" type="ORF">ACFQRF_19610</name>
</gene>
<proteinExistence type="predicted"/>
<feature type="transmembrane region" description="Helical" evidence="1">
    <location>
        <begin position="12"/>
        <end position="40"/>
    </location>
</feature>
<evidence type="ECO:0008006" key="4">
    <source>
        <dbReference type="Google" id="ProtNLM"/>
    </source>
</evidence>
<protein>
    <recommendedName>
        <fullName evidence="4">DUF4190 domain-containing protein</fullName>
    </recommendedName>
</protein>
<reference evidence="3" key="1">
    <citation type="journal article" date="2019" name="Int. J. Syst. Evol. Microbiol.">
        <title>The Global Catalogue of Microorganisms (GCM) 10K type strain sequencing project: providing services to taxonomists for standard genome sequencing and annotation.</title>
        <authorList>
            <consortium name="The Broad Institute Genomics Platform"/>
            <consortium name="The Broad Institute Genome Sequencing Center for Infectious Disease"/>
            <person name="Wu L."/>
            <person name="Ma J."/>
        </authorList>
    </citation>
    <scope>NUCLEOTIDE SEQUENCE [LARGE SCALE GENOMIC DNA]</scope>
    <source>
        <strain evidence="3">CGMCC 4.7382</strain>
    </source>
</reference>
<comment type="caution">
    <text evidence="2">The sequence shown here is derived from an EMBL/GenBank/DDBJ whole genome shotgun (WGS) entry which is preliminary data.</text>
</comment>
<evidence type="ECO:0000313" key="3">
    <source>
        <dbReference type="Proteomes" id="UP001596540"/>
    </source>
</evidence>
<dbReference type="EMBL" id="JBHTBH010000009">
    <property type="protein sequence ID" value="MFC7329944.1"/>
    <property type="molecule type" value="Genomic_DNA"/>
</dbReference>
<accession>A0ABW2KL83</accession>
<keyword evidence="1" id="KW-0472">Membrane</keyword>
<evidence type="ECO:0000256" key="1">
    <source>
        <dbReference type="SAM" id="Phobius"/>
    </source>
</evidence>
<name>A0ABW2KL83_9ACTN</name>
<keyword evidence="3" id="KW-1185">Reference proteome</keyword>
<sequence length="81" mass="8603">MPSRKYPRRDAGSALAGGILMTVCCNVVCGILAIVFAVIAMSMDDPHQREKFVGYSWNSFGIGLAITCVGLILIGMVAGHM</sequence>
<keyword evidence="1" id="KW-1133">Transmembrane helix</keyword>
<keyword evidence="1" id="KW-0812">Transmembrane</keyword>
<feature type="transmembrane region" description="Helical" evidence="1">
    <location>
        <begin position="60"/>
        <end position="79"/>
    </location>
</feature>
<organism evidence="2 3">
    <name type="scientific">Marinactinospora rubrisoli</name>
    <dbReference type="NCBI Taxonomy" id="2715399"/>
    <lineage>
        <taxon>Bacteria</taxon>
        <taxon>Bacillati</taxon>
        <taxon>Actinomycetota</taxon>
        <taxon>Actinomycetes</taxon>
        <taxon>Streptosporangiales</taxon>
        <taxon>Nocardiopsidaceae</taxon>
        <taxon>Marinactinospora</taxon>
    </lineage>
</organism>
<evidence type="ECO:0000313" key="2">
    <source>
        <dbReference type="EMBL" id="MFC7329944.1"/>
    </source>
</evidence>
<dbReference type="Proteomes" id="UP001596540">
    <property type="component" value="Unassembled WGS sequence"/>
</dbReference>